<keyword evidence="5 9" id="KW-0064">Aspartyl protease</keyword>
<dbReference type="Pfam" id="PF01252">
    <property type="entry name" value="Peptidase_A8"/>
    <property type="match status" value="1"/>
</dbReference>
<dbReference type="PRINTS" id="PR00781">
    <property type="entry name" value="LIPOSIGPTASE"/>
</dbReference>
<evidence type="ECO:0000256" key="6">
    <source>
        <dbReference type="ARBA" id="ARBA00022801"/>
    </source>
</evidence>
<dbReference type="PANTHER" id="PTHR33695:SF1">
    <property type="entry name" value="LIPOPROTEIN SIGNAL PEPTIDASE"/>
    <property type="match status" value="1"/>
</dbReference>
<dbReference type="GO" id="GO:0006508">
    <property type="term" value="P:proteolysis"/>
    <property type="evidence" value="ECO:0007669"/>
    <property type="project" value="UniProtKB-KW"/>
</dbReference>
<accession>A0AAU7DFH9</accession>
<comment type="caution">
    <text evidence="9">Lacks conserved residue(s) required for the propagation of feature annotation.</text>
</comment>
<keyword evidence="2 9" id="KW-1003">Cell membrane</keyword>
<proteinExistence type="inferred from homology"/>
<dbReference type="GO" id="GO:0005886">
    <property type="term" value="C:plasma membrane"/>
    <property type="evidence" value="ECO:0007669"/>
    <property type="project" value="UniProtKB-SubCell"/>
</dbReference>
<comment type="similarity">
    <text evidence="1 9 10">Belongs to the peptidase A8 family.</text>
</comment>
<evidence type="ECO:0000256" key="4">
    <source>
        <dbReference type="ARBA" id="ARBA00022692"/>
    </source>
</evidence>
<dbReference type="NCBIfam" id="TIGR00077">
    <property type="entry name" value="lspA"/>
    <property type="match status" value="1"/>
</dbReference>
<organism evidence="11">
    <name type="scientific">Telmatobacter sp. DSM 110680</name>
    <dbReference type="NCBI Taxonomy" id="3036704"/>
    <lineage>
        <taxon>Bacteria</taxon>
        <taxon>Pseudomonadati</taxon>
        <taxon>Acidobacteriota</taxon>
        <taxon>Terriglobia</taxon>
        <taxon>Terriglobales</taxon>
        <taxon>Acidobacteriaceae</taxon>
        <taxon>Telmatobacter</taxon>
    </lineage>
</organism>
<protein>
    <recommendedName>
        <fullName evidence="9">Lipoprotein signal peptidase</fullName>
        <ecNumber evidence="9">3.4.23.36</ecNumber>
    </recommendedName>
    <alternativeName>
        <fullName evidence="9">Prolipoprotein signal peptidase</fullName>
    </alternativeName>
    <alternativeName>
        <fullName evidence="9">Signal peptidase II</fullName>
        <shortName evidence="9">SPase II</shortName>
    </alternativeName>
</protein>
<dbReference type="PANTHER" id="PTHR33695">
    <property type="entry name" value="LIPOPROTEIN SIGNAL PEPTIDASE"/>
    <property type="match status" value="1"/>
</dbReference>
<dbReference type="HAMAP" id="MF_00161">
    <property type="entry name" value="LspA"/>
    <property type="match status" value="1"/>
</dbReference>
<evidence type="ECO:0000313" key="11">
    <source>
        <dbReference type="EMBL" id="XBH15571.1"/>
    </source>
</evidence>
<evidence type="ECO:0000256" key="3">
    <source>
        <dbReference type="ARBA" id="ARBA00022670"/>
    </source>
</evidence>
<keyword evidence="8 9" id="KW-0472">Membrane</keyword>
<feature type="transmembrane region" description="Helical" evidence="9">
    <location>
        <begin position="70"/>
        <end position="90"/>
    </location>
</feature>
<keyword evidence="4 9" id="KW-0812">Transmembrane</keyword>
<comment type="catalytic activity">
    <reaction evidence="9">
        <text>Release of signal peptides from bacterial membrane prolipoproteins. Hydrolyzes -Xaa-Yaa-Zaa-|-(S,diacylglyceryl)Cys-, in which Xaa is hydrophobic (preferably Leu), and Yaa (Ala or Ser) and Zaa (Gly or Ala) have small, neutral side chains.</text>
        <dbReference type="EC" id="3.4.23.36"/>
    </reaction>
</comment>
<sequence length="174" mass="18477">MSFPAPHKLPWLLLISAFVIVADRVTKTVVASHVPLGEGTTVIPGFLRITHWLNEGAAFSLFADSASPNAVRWGLIAFSAVAAIAVVIALVRLGSRITFATVALALVLGGALGNLHDRVVYGSVVDFIEVHIFGYHWPDFNVADSSIVIGACLLLLDSLLPARSADPVITTETH</sequence>
<comment type="pathway">
    <text evidence="9">Protein modification; lipoprotein biosynthesis (signal peptide cleavage).</text>
</comment>
<evidence type="ECO:0000256" key="2">
    <source>
        <dbReference type="ARBA" id="ARBA00022475"/>
    </source>
</evidence>
<evidence type="ECO:0000256" key="8">
    <source>
        <dbReference type="ARBA" id="ARBA00023136"/>
    </source>
</evidence>
<feature type="active site" evidence="9">
    <location>
        <position position="144"/>
    </location>
</feature>
<keyword evidence="6 9" id="KW-0378">Hydrolase</keyword>
<evidence type="ECO:0000256" key="5">
    <source>
        <dbReference type="ARBA" id="ARBA00022750"/>
    </source>
</evidence>
<dbReference type="GO" id="GO:0004190">
    <property type="term" value="F:aspartic-type endopeptidase activity"/>
    <property type="evidence" value="ECO:0007669"/>
    <property type="project" value="UniProtKB-UniRule"/>
</dbReference>
<evidence type="ECO:0000256" key="1">
    <source>
        <dbReference type="ARBA" id="ARBA00006139"/>
    </source>
</evidence>
<reference evidence="11" key="1">
    <citation type="submission" date="2023-03" db="EMBL/GenBank/DDBJ databases">
        <title>Edaphobacter sp.</title>
        <authorList>
            <person name="Huber K.J."/>
            <person name="Papendorf J."/>
            <person name="Pilke C."/>
            <person name="Bunk B."/>
            <person name="Sproeer C."/>
            <person name="Pester M."/>
        </authorList>
    </citation>
    <scope>NUCLEOTIDE SEQUENCE</scope>
    <source>
        <strain evidence="11">DSM 110680</strain>
    </source>
</reference>
<evidence type="ECO:0000256" key="9">
    <source>
        <dbReference type="HAMAP-Rule" id="MF_00161"/>
    </source>
</evidence>
<feature type="active site" evidence="9">
    <location>
        <position position="126"/>
    </location>
</feature>
<comment type="subcellular location">
    <subcellularLocation>
        <location evidence="9">Cell membrane</location>
        <topology evidence="9">Multi-pass membrane protein</topology>
    </subcellularLocation>
</comment>
<dbReference type="EMBL" id="CP121196">
    <property type="protein sequence ID" value="XBH15571.1"/>
    <property type="molecule type" value="Genomic_DNA"/>
</dbReference>
<dbReference type="AlphaFoldDB" id="A0AAU7DFH9"/>
<comment type="function">
    <text evidence="9">This protein specifically catalyzes the removal of signal peptides from prolipoproteins.</text>
</comment>
<dbReference type="RefSeq" id="WP_348260804.1">
    <property type="nucleotide sequence ID" value="NZ_CP121196.1"/>
</dbReference>
<dbReference type="EC" id="3.4.23.36" evidence="9"/>
<evidence type="ECO:0000256" key="7">
    <source>
        <dbReference type="ARBA" id="ARBA00022989"/>
    </source>
</evidence>
<keyword evidence="3 9" id="KW-0645">Protease</keyword>
<dbReference type="InterPro" id="IPR001872">
    <property type="entry name" value="Peptidase_A8"/>
</dbReference>
<keyword evidence="7 9" id="KW-1133">Transmembrane helix</keyword>
<gene>
    <name evidence="9 11" type="primary">lspA</name>
    <name evidence="11" type="ORF">P8935_13430</name>
</gene>
<evidence type="ECO:0000256" key="10">
    <source>
        <dbReference type="RuleBase" id="RU004181"/>
    </source>
</evidence>
<name>A0AAU7DFH9_9BACT</name>